<evidence type="ECO:0000313" key="1">
    <source>
        <dbReference type="EMBL" id="KAF3532201.1"/>
    </source>
</evidence>
<reference evidence="1 2" key="1">
    <citation type="journal article" date="2020" name="BMC Genomics">
        <title>Intraspecific diversification of the crop wild relative Brassica cretica Lam. using demographic model selection.</title>
        <authorList>
            <person name="Kioukis A."/>
            <person name="Michalopoulou V.A."/>
            <person name="Briers L."/>
            <person name="Pirintsos S."/>
            <person name="Studholme D.J."/>
            <person name="Pavlidis P."/>
            <person name="Sarris P.F."/>
        </authorList>
    </citation>
    <scope>NUCLEOTIDE SEQUENCE [LARGE SCALE GENOMIC DNA]</scope>
    <source>
        <strain evidence="2">cv. PFS-1207/04</strain>
    </source>
</reference>
<proteinExistence type="predicted"/>
<comment type="caution">
    <text evidence="1">The sequence shown here is derived from an EMBL/GenBank/DDBJ whole genome shotgun (WGS) entry which is preliminary data.</text>
</comment>
<name>A0ABQ7BJX6_BRACR</name>
<organism evidence="1 2">
    <name type="scientific">Brassica cretica</name>
    <name type="common">Mustard</name>
    <dbReference type="NCBI Taxonomy" id="69181"/>
    <lineage>
        <taxon>Eukaryota</taxon>
        <taxon>Viridiplantae</taxon>
        <taxon>Streptophyta</taxon>
        <taxon>Embryophyta</taxon>
        <taxon>Tracheophyta</taxon>
        <taxon>Spermatophyta</taxon>
        <taxon>Magnoliopsida</taxon>
        <taxon>eudicotyledons</taxon>
        <taxon>Gunneridae</taxon>
        <taxon>Pentapetalae</taxon>
        <taxon>rosids</taxon>
        <taxon>malvids</taxon>
        <taxon>Brassicales</taxon>
        <taxon>Brassicaceae</taxon>
        <taxon>Brassiceae</taxon>
        <taxon>Brassica</taxon>
    </lineage>
</organism>
<sequence length="123" mass="14573">MLLMRSGLKRQVRMSDAVSSMQLDVSGRQAKDLVHVWFVGIGMWLKTERNILVAWTQALWLVSLNQSQTVSLERRRVLISETKEKRPQRVYFPWVDKTCCSTKSCIDIFHMVRWKWQQGLYLE</sequence>
<accession>A0ABQ7BJX6</accession>
<protein>
    <submittedName>
        <fullName evidence="1">Uncharacterized protein</fullName>
    </submittedName>
</protein>
<dbReference type="Proteomes" id="UP000266723">
    <property type="component" value="Unassembled WGS sequence"/>
</dbReference>
<evidence type="ECO:0000313" key="2">
    <source>
        <dbReference type="Proteomes" id="UP000266723"/>
    </source>
</evidence>
<keyword evidence="2" id="KW-1185">Reference proteome</keyword>
<gene>
    <name evidence="1" type="ORF">DY000_02040069</name>
</gene>
<dbReference type="EMBL" id="QGKV02001507">
    <property type="protein sequence ID" value="KAF3532201.1"/>
    <property type="molecule type" value="Genomic_DNA"/>
</dbReference>